<evidence type="ECO:0000256" key="1">
    <source>
        <dbReference type="SAM" id="Coils"/>
    </source>
</evidence>
<feature type="region of interest" description="Disordered" evidence="2">
    <location>
        <begin position="61"/>
        <end position="104"/>
    </location>
</feature>
<sequence length="104" mass="11631">MRDIREDLQERINFLSNQMSSARAAFDREVEQIEKEHESKLKGLKANLEAVNRLIGAEAKRLGNTADVPKAQPQPQAPKAEQPKPPKARPRIPLADLIGLQRAS</sequence>
<dbReference type="AlphaFoldDB" id="A0A1E3W971"/>
<reference evidence="3 4" key="1">
    <citation type="journal article" date="2016" name="Environ. Microbiol.">
        <title>New Methyloceanibacter diversity from North Sea sediments includes methanotroph containing solely the soluble methane monooxygenase.</title>
        <authorList>
            <person name="Vekeman B."/>
            <person name="Kerckhof F.M."/>
            <person name="Cremers G."/>
            <person name="de Vos P."/>
            <person name="Vandamme P."/>
            <person name="Boon N."/>
            <person name="Op den Camp H.J."/>
            <person name="Heylen K."/>
        </authorList>
    </citation>
    <scope>NUCLEOTIDE SEQUENCE [LARGE SCALE GENOMIC DNA]</scope>
    <source>
        <strain evidence="3 4">R-67177</strain>
    </source>
</reference>
<proteinExistence type="predicted"/>
<feature type="coiled-coil region" evidence="1">
    <location>
        <begin position="5"/>
        <end position="54"/>
    </location>
</feature>
<dbReference type="EMBL" id="LPWD01000334">
    <property type="protein sequence ID" value="ODS02363.1"/>
    <property type="molecule type" value="Genomic_DNA"/>
</dbReference>
<evidence type="ECO:0000313" key="3">
    <source>
        <dbReference type="EMBL" id="ODS02363.1"/>
    </source>
</evidence>
<accession>A0A1E3W971</accession>
<comment type="caution">
    <text evidence="3">The sequence shown here is derived from an EMBL/GenBank/DDBJ whole genome shotgun (WGS) entry which is preliminary data.</text>
</comment>
<evidence type="ECO:0000313" key="4">
    <source>
        <dbReference type="Proteomes" id="UP000095042"/>
    </source>
</evidence>
<dbReference type="OrthoDB" id="8443768at2"/>
<organism evidence="3 4">
    <name type="scientific">Methyloceanibacter marginalis</name>
    <dbReference type="NCBI Taxonomy" id="1774971"/>
    <lineage>
        <taxon>Bacteria</taxon>
        <taxon>Pseudomonadati</taxon>
        <taxon>Pseudomonadota</taxon>
        <taxon>Alphaproteobacteria</taxon>
        <taxon>Hyphomicrobiales</taxon>
        <taxon>Hyphomicrobiaceae</taxon>
        <taxon>Methyloceanibacter</taxon>
    </lineage>
</organism>
<protein>
    <submittedName>
        <fullName evidence="3">Uncharacterized protein</fullName>
    </submittedName>
</protein>
<name>A0A1E3W971_9HYPH</name>
<feature type="compositionally biased region" description="Low complexity" evidence="2">
    <location>
        <begin position="69"/>
        <end position="80"/>
    </location>
</feature>
<keyword evidence="4" id="KW-1185">Reference proteome</keyword>
<dbReference type="Proteomes" id="UP000095042">
    <property type="component" value="Unassembled WGS sequence"/>
</dbReference>
<dbReference type="RefSeq" id="WP_069624454.1">
    <property type="nucleotide sequence ID" value="NZ_LPWD01000334.1"/>
</dbReference>
<keyword evidence="1" id="KW-0175">Coiled coil</keyword>
<evidence type="ECO:0000256" key="2">
    <source>
        <dbReference type="SAM" id="MobiDB-lite"/>
    </source>
</evidence>
<gene>
    <name evidence="3" type="ORF">AUC71_00125</name>
</gene>